<dbReference type="Proteomes" id="UP000054538">
    <property type="component" value="Unassembled WGS sequence"/>
</dbReference>
<feature type="transmembrane region" description="Helical" evidence="1">
    <location>
        <begin position="12"/>
        <end position="32"/>
    </location>
</feature>
<proteinExistence type="predicted"/>
<dbReference type="EMBL" id="KN824911">
    <property type="protein sequence ID" value="KIK97997.1"/>
    <property type="molecule type" value="Genomic_DNA"/>
</dbReference>
<evidence type="ECO:0000256" key="1">
    <source>
        <dbReference type="SAM" id="Phobius"/>
    </source>
</evidence>
<name>A0A0D0DI76_9AGAM</name>
<keyword evidence="1" id="KW-1133">Transmembrane helix</keyword>
<dbReference type="AlphaFoldDB" id="A0A0D0DI76"/>
<keyword evidence="3" id="KW-1185">Reference proteome</keyword>
<reference evidence="3" key="2">
    <citation type="submission" date="2015-01" db="EMBL/GenBank/DDBJ databases">
        <title>Evolutionary Origins and Diversification of the Mycorrhizal Mutualists.</title>
        <authorList>
            <consortium name="DOE Joint Genome Institute"/>
            <consortium name="Mycorrhizal Genomics Consortium"/>
            <person name="Kohler A."/>
            <person name="Kuo A."/>
            <person name="Nagy L.G."/>
            <person name="Floudas D."/>
            <person name="Copeland A."/>
            <person name="Barry K.W."/>
            <person name="Cichocki N."/>
            <person name="Veneault-Fourrey C."/>
            <person name="LaButti K."/>
            <person name="Lindquist E.A."/>
            <person name="Lipzen A."/>
            <person name="Lundell T."/>
            <person name="Morin E."/>
            <person name="Murat C."/>
            <person name="Riley R."/>
            <person name="Ohm R."/>
            <person name="Sun H."/>
            <person name="Tunlid A."/>
            <person name="Henrissat B."/>
            <person name="Grigoriev I.V."/>
            <person name="Hibbett D.S."/>
            <person name="Martin F."/>
        </authorList>
    </citation>
    <scope>NUCLEOTIDE SEQUENCE [LARGE SCALE GENOMIC DNA]</scope>
    <source>
        <strain evidence="3">Ve08.2h10</strain>
    </source>
</reference>
<keyword evidence="1" id="KW-0812">Transmembrane</keyword>
<sequence>MAMLTMNPAIRYVSLFLMAQSYTCFVVFWAWVSNSYHDLHPNGLSHLPSPLNAITWQRHWLTSSKAIERGAGSRTTPS</sequence>
<reference evidence="2 3" key="1">
    <citation type="submission" date="2014-04" db="EMBL/GenBank/DDBJ databases">
        <authorList>
            <consortium name="DOE Joint Genome Institute"/>
            <person name="Kuo A."/>
            <person name="Kohler A."/>
            <person name="Jargeat P."/>
            <person name="Nagy L.G."/>
            <person name="Floudas D."/>
            <person name="Copeland A."/>
            <person name="Barry K.W."/>
            <person name="Cichocki N."/>
            <person name="Veneault-Fourrey C."/>
            <person name="LaButti K."/>
            <person name="Lindquist E.A."/>
            <person name="Lipzen A."/>
            <person name="Lundell T."/>
            <person name="Morin E."/>
            <person name="Murat C."/>
            <person name="Sun H."/>
            <person name="Tunlid A."/>
            <person name="Henrissat B."/>
            <person name="Grigoriev I.V."/>
            <person name="Hibbett D.S."/>
            <person name="Martin F."/>
            <person name="Nordberg H.P."/>
            <person name="Cantor M.N."/>
            <person name="Hua S.X."/>
        </authorList>
    </citation>
    <scope>NUCLEOTIDE SEQUENCE [LARGE SCALE GENOMIC DNA]</scope>
    <source>
        <strain evidence="2 3">Ve08.2h10</strain>
    </source>
</reference>
<keyword evidence="1" id="KW-0472">Membrane</keyword>
<protein>
    <submittedName>
        <fullName evidence="2">Uncharacterized protein</fullName>
    </submittedName>
</protein>
<accession>A0A0D0DI76</accession>
<organism evidence="2 3">
    <name type="scientific">Paxillus rubicundulus Ve08.2h10</name>
    <dbReference type="NCBI Taxonomy" id="930991"/>
    <lineage>
        <taxon>Eukaryota</taxon>
        <taxon>Fungi</taxon>
        <taxon>Dikarya</taxon>
        <taxon>Basidiomycota</taxon>
        <taxon>Agaricomycotina</taxon>
        <taxon>Agaricomycetes</taxon>
        <taxon>Agaricomycetidae</taxon>
        <taxon>Boletales</taxon>
        <taxon>Paxilineae</taxon>
        <taxon>Paxillaceae</taxon>
        <taxon>Paxillus</taxon>
    </lineage>
</organism>
<dbReference type="InParanoid" id="A0A0D0DI76"/>
<evidence type="ECO:0000313" key="2">
    <source>
        <dbReference type="EMBL" id="KIK97997.1"/>
    </source>
</evidence>
<gene>
    <name evidence="2" type="ORF">PAXRUDRAFT_824376</name>
</gene>
<evidence type="ECO:0000313" key="3">
    <source>
        <dbReference type="Proteomes" id="UP000054538"/>
    </source>
</evidence>
<dbReference type="OrthoDB" id="10545878at2759"/>
<dbReference type="HOGENOM" id="CLU_2622759_0_0_1"/>